<sequence>MPIRLWAGNAKDRKRTSSGCFLLGNNLVSWELIEDKVITLKHVSTEKQLVDIFTKTLDATQFESLKSSLGLCVIDK</sequence>
<keyword evidence="2" id="KW-1185">Reference proteome</keyword>
<comment type="caution">
    <text evidence="1">The sequence shown here is derived from an EMBL/GenBank/DDBJ whole genome shotgun (WGS) entry which is preliminary data.</text>
</comment>
<dbReference type="EMBL" id="BAABME010004803">
    <property type="protein sequence ID" value="GAA0163616.1"/>
    <property type="molecule type" value="Genomic_DNA"/>
</dbReference>
<dbReference type="AlphaFoldDB" id="A0AAV3QKD3"/>
<name>A0AAV3QKD3_LITER</name>
<proteinExistence type="predicted"/>
<dbReference type="Proteomes" id="UP001454036">
    <property type="component" value="Unassembled WGS sequence"/>
</dbReference>
<organism evidence="1 2">
    <name type="scientific">Lithospermum erythrorhizon</name>
    <name type="common">Purple gromwell</name>
    <name type="synonym">Lithospermum officinale var. erythrorhizon</name>
    <dbReference type="NCBI Taxonomy" id="34254"/>
    <lineage>
        <taxon>Eukaryota</taxon>
        <taxon>Viridiplantae</taxon>
        <taxon>Streptophyta</taxon>
        <taxon>Embryophyta</taxon>
        <taxon>Tracheophyta</taxon>
        <taxon>Spermatophyta</taxon>
        <taxon>Magnoliopsida</taxon>
        <taxon>eudicotyledons</taxon>
        <taxon>Gunneridae</taxon>
        <taxon>Pentapetalae</taxon>
        <taxon>asterids</taxon>
        <taxon>lamiids</taxon>
        <taxon>Boraginales</taxon>
        <taxon>Boraginaceae</taxon>
        <taxon>Boraginoideae</taxon>
        <taxon>Lithospermeae</taxon>
        <taxon>Lithospermum</taxon>
    </lineage>
</organism>
<evidence type="ECO:0000313" key="1">
    <source>
        <dbReference type="EMBL" id="GAA0163616.1"/>
    </source>
</evidence>
<protein>
    <submittedName>
        <fullName evidence="1">Uncharacterized protein</fullName>
    </submittedName>
</protein>
<gene>
    <name evidence="1" type="ORF">LIER_19437</name>
</gene>
<evidence type="ECO:0000313" key="2">
    <source>
        <dbReference type="Proteomes" id="UP001454036"/>
    </source>
</evidence>
<accession>A0AAV3QKD3</accession>
<reference evidence="1 2" key="1">
    <citation type="submission" date="2024-01" db="EMBL/GenBank/DDBJ databases">
        <title>The complete chloroplast genome sequence of Lithospermum erythrorhizon: insights into the phylogenetic relationship among Boraginaceae species and the maternal lineages of purple gromwells.</title>
        <authorList>
            <person name="Okada T."/>
            <person name="Watanabe K."/>
        </authorList>
    </citation>
    <scope>NUCLEOTIDE SEQUENCE [LARGE SCALE GENOMIC DNA]</scope>
</reference>